<evidence type="ECO:0000313" key="10">
    <source>
        <dbReference type="EMBL" id="EIT72309.1"/>
    </source>
</evidence>
<dbReference type="InterPro" id="IPR015943">
    <property type="entry name" value="WD40/YVTN_repeat-like_dom_sf"/>
</dbReference>
<evidence type="ECO:0000313" key="11">
    <source>
        <dbReference type="Proteomes" id="UP000002812"/>
    </source>
</evidence>
<reference evidence="11" key="2">
    <citation type="submission" date="2012-06" db="EMBL/GenBank/DDBJ databases">
        <title>Comparative genomic analyses of Aspergillus oryzae 3.042 and A. oryzae RIB40 for soy-sauce fermentation.</title>
        <authorList>
            <person name="Zhao G."/>
            <person name="Hou L."/>
            <person name="Wang C."/>
            <person name="Cao X."/>
        </authorList>
    </citation>
    <scope>NUCLEOTIDE SEQUENCE [LARGE SCALE GENOMIC DNA]</scope>
    <source>
        <strain evidence="11">3.042</strain>
    </source>
</reference>
<evidence type="ECO:0000256" key="9">
    <source>
        <dbReference type="SAM" id="MobiDB-lite"/>
    </source>
</evidence>
<dbReference type="PANTHER" id="PTHR44215">
    <property type="entry name" value="WD REPEAT-CONTAINING PROTEIN 75"/>
    <property type="match status" value="1"/>
</dbReference>
<dbReference type="Pfam" id="PF23869">
    <property type="entry name" value="Beta-prop_WDR75_1st"/>
    <property type="match status" value="1"/>
</dbReference>
<protein>
    <submittedName>
        <fullName evidence="10">Uncharacterized protein</fullName>
    </submittedName>
</protein>
<dbReference type="SMART" id="SM00320">
    <property type="entry name" value="WD40"/>
    <property type="match status" value="2"/>
</dbReference>
<organism evidence="10 11">
    <name type="scientific">Aspergillus oryzae (strain 3.042)</name>
    <name type="common">Yellow koji mold</name>
    <dbReference type="NCBI Taxonomy" id="1160506"/>
    <lineage>
        <taxon>Eukaryota</taxon>
        <taxon>Fungi</taxon>
        <taxon>Dikarya</taxon>
        <taxon>Ascomycota</taxon>
        <taxon>Pezizomycotina</taxon>
        <taxon>Eurotiomycetes</taxon>
        <taxon>Eurotiomycetidae</taxon>
        <taxon>Eurotiales</taxon>
        <taxon>Aspergillaceae</taxon>
        <taxon>Aspergillus</taxon>
        <taxon>Aspergillus subgen. Circumdati</taxon>
    </lineage>
</organism>
<keyword evidence="4 8" id="KW-0853">WD repeat</keyword>
<dbReference type="InterPro" id="IPR001680">
    <property type="entry name" value="WD40_rpt"/>
</dbReference>
<dbReference type="GO" id="GO:0032040">
    <property type="term" value="C:small-subunit processome"/>
    <property type="evidence" value="ECO:0007669"/>
    <property type="project" value="InterPro"/>
</dbReference>
<feature type="compositionally biased region" description="Basic and acidic residues" evidence="9">
    <location>
        <begin position="23"/>
        <end position="34"/>
    </location>
</feature>
<dbReference type="EMBL" id="AKHY01000219">
    <property type="protein sequence ID" value="EIT72309.1"/>
    <property type="molecule type" value="Genomic_DNA"/>
</dbReference>
<dbReference type="PANTHER" id="PTHR44215:SF1">
    <property type="entry name" value="WD REPEAT-CONTAINING PROTEIN 75"/>
    <property type="match status" value="1"/>
</dbReference>
<dbReference type="SUPFAM" id="SSF101908">
    <property type="entry name" value="Putative isomerase YbhE"/>
    <property type="match status" value="1"/>
</dbReference>
<dbReference type="OrthoDB" id="4096at2759"/>
<name>I7ZK49_ASPO3</name>
<keyword evidence="3" id="KW-0698">rRNA processing</keyword>
<evidence type="ECO:0000256" key="4">
    <source>
        <dbReference type="ARBA" id="ARBA00022574"/>
    </source>
</evidence>
<dbReference type="PROSITE" id="PS50082">
    <property type="entry name" value="WD_REPEATS_2"/>
    <property type="match status" value="1"/>
</dbReference>
<dbReference type="GO" id="GO:2000234">
    <property type="term" value="P:positive regulation of rRNA processing"/>
    <property type="evidence" value="ECO:0007669"/>
    <property type="project" value="TreeGrafter"/>
</dbReference>
<dbReference type="GO" id="GO:0045943">
    <property type="term" value="P:positive regulation of transcription by RNA polymerase I"/>
    <property type="evidence" value="ECO:0007669"/>
    <property type="project" value="InterPro"/>
</dbReference>
<dbReference type="InterPro" id="IPR053826">
    <property type="entry name" value="WDR75"/>
</dbReference>
<keyword evidence="6" id="KW-0804">Transcription</keyword>
<dbReference type="InterPro" id="IPR011047">
    <property type="entry name" value="Quinoprotein_ADH-like_sf"/>
</dbReference>
<evidence type="ECO:0000256" key="3">
    <source>
        <dbReference type="ARBA" id="ARBA00022552"/>
    </source>
</evidence>
<keyword evidence="5" id="KW-0677">Repeat</keyword>
<dbReference type="PROSITE" id="PS50294">
    <property type="entry name" value="WD_REPEATS_REGION"/>
    <property type="match status" value="1"/>
</dbReference>
<dbReference type="GO" id="GO:0003723">
    <property type="term" value="F:RNA binding"/>
    <property type="evidence" value="ECO:0007669"/>
    <property type="project" value="InterPro"/>
</dbReference>
<comment type="caution">
    <text evidence="10">The sequence shown here is derived from an EMBL/GenBank/DDBJ whole genome shotgun (WGS) entry which is preliminary data.</text>
</comment>
<keyword evidence="2" id="KW-0690">Ribosome biogenesis</keyword>
<reference evidence="10 11" key="1">
    <citation type="journal article" date="2012" name="Eukaryot. Cell">
        <title>Draft genome sequence of Aspergillus oryzae strain 3.042.</title>
        <authorList>
            <person name="Zhao G."/>
            <person name="Yao Y."/>
            <person name="Qi W."/>
            <person name="Wang C."/>
            <person name="Hou L."/>
            <person name="Zeng B."/>
            <person name="Cao X."/>
        </authorList>
    </citation>
    <scope>NUCLEOTIDE SEQUENCE [LARGE SCALE GENOMIC DNA]</scope>
    <source>
        <strain evidence="10 11">3.042</strain>
    </source>
</reference>
<feature type="compositionally biased region" description="Polar residues" evidence="9">
    <location>
        <begin position="1"/>
        <end position="11"/>
    </location>
</feature>
<dbReference type="AlphaFoldDB" id="I7ZK49"/>
<evidence type="ECO:0000256" key="7">
    <source>
        <dbReference type="ARBA" id="ARBA00023242"/>
    </source>
</evidence>
<feature type="region of interest" description="Disordered" evidence="9">
    <location>
        <begin position="1"/>
        <end position="65"/>
    </location>
</feature>
<dbReference type="Gene3D" id="2.130.10.10">
    <property type="entry name" value="YVTN repeat-like/Quinoprotein amine dehydrogenase"/>
    <property type="match status" value="2"/>
</dbReference>
<feature type="repeat" description="WD" evidence="8">
    <location>
        <begin position="354"/>
        <end position="395"/>
    </location>
</feature>
<dbReference type="SUPFAM" id="SSF50998">
    <property type="entry name" value="Quinoprotein alcohol dehydrogenase-like"/>
    <property type="match status" value="1"/>
</dbReference>
<accession>I7ZK49</accession>
<gene>
    <name evidence="10" type="ORF">Ao3042_11268</name>
</gene>
<evidence type="ECO:0000256" key="8">
    <source>
        <dbReference type="PROSITE-ProRule" id="PRU00221"/>
    </source>
</evidence>
<comment type="subcellular location">
    <subcellularLocation>
        <location evidence="1">Nucleus</location>
        <location evidence="1">Nucleolus</location>
    </subcellularLocation>
</comment>
<proteinExistence type="predicted"/>
<keyword evidence="7" id="KW-0539">Nucleus</keyword>
<sequence length="943" mass="103667">MSGSDGSNPSMRLSKRSRASDAAQDKLIRTERERVKRRRTSRDKDEIKQSLRPPMSNPPKAKNDNHQAVRVANSSSLHSIDQNEIALLEPWSLSTPVAGQYTNIDPILTRDEGYLFVGLEAAVHVYSVATSRLFRTLQLKPNQSIIGYSLSSASQEYLYIVTSAGSVSKWDWLAGKQVSHWTIGRKIISASPSYYANKGKEDLALLILRDHKAGKREIVVAHLDEKNLHETVILETSARLDHIKCISDGQAVIAYSGQRVLIGYQSPGQNDPELMQYTWKEVALPVNISCVDIRCSTASSRVEGQSVNSKKGPTSIDLALGSSDGSILIYHDILNLVGKEEHRRGEKTMTPRRLHWHRDLVNVVRWSIDGNYVISGGHESVMVLWQLDTGRKQFLPHLSSPICNIVVSSTGNSYAIKLADNSIIVLSARELQPFATITGLQSYSQINKPRVGVYLRPTPAAAILHPQYCDRLLIAVPASRQVTHEGHRPANSCVLQTYDIHSNNHISRQALARSNATTLKISPEGSQIAAPNVTHLGVSPDGKWMSTVDIWSPNPHDIEALDCNGTGMRSIAAGYQEIFLKFWKWSKSSDLWELVTRIDGPHFSMKGPVPVLDLASRPVSHEFATIGSNAVLRLWCPSSRQRSGLKMGHGEEQLETWKCRNTVDLKGYISGENFDSVSMASLAFSQDGSVLAVCLQSVHPGSPGIALLVDVQSCTVRYSRAGLYPGDPCVARFLGCHLVIASTQSVSVWDTVNDIVRTPDNLEVDYSHNDKAYRLLAVDPNTQTFAVTVQHLQSPTAPKKGRKHFVQVYDMQSLSLLGQLPLGRSPYALLPDSRSGDYIVLDVAADVQRLGCSKKTSQALPSQDLVDKVNSGLVGLLGNSVYGSRYRHPSQTLMDSLEAPPPQSKELAGIFNGSPFVLPSASVLFQDVVQALSEKLHGIPDCL</sequence>
<evidence type="ECO:0000256" key="6">
    <source>
        <dbReference type="ARBA" id="ARBA00023163"/>
    </source>
</evidence>
<evidence type="ECO:0000256" key="1">
    <source>
        <dbReference type="ARBA" id="ARBA00004604"/>
    </source>
</evidence>
<dbReference type="HOGENOM" id="CLU_005417_0_1_1"/>
<dbReference type="Proteomes" id="UP000002812">
    <property type="component" value="Unassembled WGS sequence"/>
</dbReference>
<evidence type="ECO:0000256" key="2">
    <source>
        <dbReference type="ARBA" id="ARBA00022517"/>
    </source>
</evidence>
<evidence type="ECO:0000256" key="5">
    <source>
        <dbReference type="ARBA" id="ARBA00022737"/>
    </source>
</evidence>
<dbReference type="GO" id="GO:0006364">
    <property type="term" value="P:rRNA processing"/>
    <property type="evidence" value="ECO:0007669"/>
    <property type="project" value="UniProtKB-KW"/>
</dbReference>